<protein>
    <submittedName>
        <fullName evidence="3">Uncharacterized protein LOC103501813 isoform X1</fullName>
    </submittedName>
</protein>
<dbReference type="Pfam" id="PF14655">
    <property type="entry name" value="RAB3GAP2_N"/>
    <property type="match status" value="1"/>
</dbReference>
<proteinExistence type="predicted"/>
<dbReference type="PANTHER" id="PTHR12472:SF0">
    <property type="entry name" value="RAB3 GTPASE-ACTIVATING PROTEIN NON-CATALYTIC SUBUNIT"/>
    <property type="match status" value="1"/>
</dbReference>
<accession>A0ABM3L1K6</accession>
<evidence type="ECO:0000313" key="3">
    <source>
        <dbReference type="RefSeq" id="XP_050943913.1"/>
    </source>
</evidence>
<dbReference type="InterPro" id="IPR026059">
    <property type="entry name" value="Rab3GAP2"/>
</dbReference>
<organism evidence="2 3">
    <name type="scientific">Cucumis melo</name>
    <name type="common">Muskmelon</name>
    <dbReference type="NCBI Taxonomy" id="3656"/>
    <lineage>
        <taxon>Eukaryota</taxon>
        <taxon>Viridiplantae</taxon>
        <taxon>Streptophyta</taxon>
        <taxon>Embryophyta</taxon>
        <taxon>Tracheophyta</taxon>
        <taxon>Spermatophyta</taxon>
        <taxon>Magnoliopsida</taxon>
        <taxon>eudicotyledons</taxon>
        <taxon>Gunneridae</taxon>
        <taxon>Pentapetalae</taxon>
        <taxon>rosids</taxon>
        <taxon>fabids</taxon>
        <taxon>Cucurbitales</taxon>
        <taxon>Cucurbitaceae</taxon>
        <taxon>Benincaseae</taxon>
        <taxon>Cucumis</taxon>
    </lineage>
</organism>
<reference evidence="3" key="1">
    <citation type="submission" date="2025-08" db="UniProtKB">
        <authorList>
            <consortium name="RefSeq"/>
        </authorList>
    </citation>
    <scope>IDENTIFICATION</scope>
    <source>
        <tissue evidence="3">Stem</tissue>
    </source>
</reference>
<dbReference type="GeneID" id="103501813"/>
<dbReference type="InterPro" id="IPR032839">
    <property type="entry name" value="RAB3GAP_N"/>
</dbReference>
<gene>
    <name evidence="3" type="primary">LOC103501813</name>
</gene>
<dbReference type="Proteomes" id="UP001652600">
    <property type="component" value="Chromosome 7"/>
</dbReference>
<dbReference type="RefSeq" id="XP_050943913.1">
    <property type="nucleotide sequence ID" value="XM_051087956.1"/>
</dbReference>
<keyword evidence="2" id="KW-1185">Reference proteome</keyword>
<dbReference type="PANTHER" id="PTHR12472">
    <property type="entry name" value="RAB3-GAP REGULATORY DOMAIN"/>
    <property type="match status" value="1"/>
</dbReference>
<name>A0ABM3L1K6_CUCME</name>
<feature type="domain" description="Rab3-GAP regulatory subunit N-terminal" evidence="1">
    <location>
        <begin position="28"/>
        <end position="442"/>
    </location>
</feature>
<evidence type="ECO:0000313" key="2">
    <source>
        <dbReference type="Proteomes" id="UP001652600"/>
    </source>
</evidence>
<dbReference type="SUPFAM" id="SSF50978">
    <property type="entry name" value="WD40 repeat-like"/>
    <property type="match status" value="1"/>
</dbReference>
<sequence>MARRTFTTELGCIACEDLADFGAGKEGWLVDNPNLLCALDSHSLALANRSIILVLGWSGSDGYRLKIRPSDLSPIEAEYISALEWLVLDEIKVILVGTSCGYFLIYSLSGDLILKQMIHPGRILKIRVHGSKRDLSHGSSLEEVSVAMPGVIARIEGSDIQNTLQKWFQESNARFWDPKSQQQDMNDSENSVEKLAYQVWNVSKYGACADAAITGVMPPPLMELQSSERYFCAVTVGEDAVISAFRLSEDKSRSLVGAILSKVVPATFSTIASFSKMIWRSEPKTSKKPDAKGQAFARGANSWLQIAIFNQELLGIMIAAASPLTCLKDHPRKGEKLTLSPSGTLAAITDSLGRILLLDTQALVVVRLWKGYRDANCLFMEMLVNRDTASSSSNSMDYEPAKNDYCLCLAIHAPRKGIVEIWQMRTGRRLRTIRCSKGSKLLQPSSRFGSSMVSPYVPLEVFLLNGDSGQISVLNRTL</sequence>
<dbReference type="InterPro" id="IPR036322">
    <property type="entry name" value="WD40_repeat_dom_sf"/>
</dbReference>
<evidence type="ECO:0000259" key="1">
    <source>
        <dbReference type="Pfam" id="PF14655"/>
    </source>
</evidence>